<gene>
    <name evidence="1" type="ORF">CDAR_16791</name>
</gene>
<sequence length="156" mass="17748">MSVLYPNPMNAIKKSGPLLLNTYVHIFGKAVKDRAAIQLALLKVKAGIKSIYIGHPKSLHLRKYLRRATSKCRNPCCETLRKGKLYTSECLKVLDRHRSFPIKCREPYHTLANVSMTECPHHPMKIVHETMGTYAYRCCGIPLAPYAKLPSSLRRN</sequence>
<dbReference type="EMBL" id="BPLQ01000152">
    <property type="protein sequence ID" value="GIX68079.1"/>
    <property type="molecule type" value="Genomic_DNA"/>
</dbReference>
<accession>A0AAV4M6R8</accession>
<organism evidence="1 2">
    <name type="scientific">Caerostris darwini</name>
    <dbReference type="NCBI Taxonomy" id="1538125"/>
    <lineage>
        <taxon>Eukaryota</taxon>
        <taxon>Metazoa</taxon>
        <taxon>Ecdysozoa</taxon>
        <taxon>Arthropoda</taxon>
        <taxon>Chelicerata</taxon>
        <taxon>Arachnida</taxon>
        <taxon>Araneae</taxon>
        <taxon>Araneomorphae</taxon>
        <taxon>Entelegynae</taxon>
        <taxon>Araneoidea</taxon>
        <taxon>Araneidae</taxon>
        <taxon>Caerostris</taxon>
    </lineage>
</organism>
<reference evidence="1 2" key="1">
    <citation type="submission" date="2021-06" db="EMBL/GenBank/DDBJ databases">
        <title>Caerostris darwini draft genome.</title>
        <authorList>
            <person name="Kono N."/>
            <person name="Arakawa K."/>
        </authorList>
    </citation>
    <scope>NUCLEOTIDE SEQUENCE [LARGE SCALE GENOMIC DNA]</scope>
</reference>
<evidence type="ECO:0000313" key="1">
    <source>
        <dbReference type="EMBL" id="GIX68079.1"/>
    </source>
</evidence>
<dbReference type="Proteomes" id="UP001054837">
    <property type="component" value="Unassembled WGS sequence"/>
</dbReference>
<evidence type="ECO:0000313" key="2">
    <source>
        <dbReference type="Proteomes" id="UP001054837"/>
    </source>
</evidence>
<protein>
    <submittedName>
        <fullName evidence="1">Uncharacterized protein</fullName>
    </submittedName>
</protein>
<dbReference type="AlphaFoldDB" id="A0AAV4M6R8"/>
<comment type="caution">
    <text evidence="1">The sequence shown here is derived from an EMBL/GenBank/DDBJ whole genome shotgun (WGS) entry which is preliminary data.</text>
</comment>
<proteinExistence type="predicted"/>
<name>A0AAV4M6R8_9ARAC</name>
<keyword evidence="2" id="KW-1185">Reference proteome</keyword>